<evidence type="ECO:0000313" key="3">
    <source>
        <dbReference type="EMBL" id="KPI35342.1"/>
    </source>
</evidence>
<accession>A0A0N1GXZ7</accession>
<keyword evidence="4" id="KW-1185">Reference proteome</keyword>
<dbReference type="Proteomes" id="UP000038010">
    <property type="component" value="Unassembled WGS sequence"/>
</dbReference>
<sequence length="152" mass="16814">MTTEQTPGPSPFSNPKDALSLARKAPSVLSKTSSIATTFPLTLLSAPESPELWMEVASLFYACLRTGDDKSAHLCLEKLTQRFGEDNDRVMGMRGLYQEAVAQNEDELRKILAEYNKILVESPVNIPIMKRRIALVKSLGREGEAINALTDF</sequence>
<dbReference type="GO" id="GO:0072546">
    <property type="term" value="C:EMC complex"/>
    <property type="evidence" value="ECO:0007669"/>
    <property type="project" value="UniProtKB-UniRule"/>
</dbReference>
<dbReference type="OrthoDB" id="124397at2759"/>
<gene>
    <name evidence="3" type="ORF">AB675_9934</name>
</gene>
<keyword evidence="2" id="KW-0472">Membrane</keyword>
<evidence type="ECO:0000256" key="2">
    <source>
        <dbReference type="RuleBase" id="RU367091"/>
    </source>
</evidence>
<protein>
    <recommendedName>
        <fullName evidence="2">ER membrane protein complex subunit 2</fullName>
    </recommendedName>
</protein>
<comment type="caution">
    <text evidence="3">The sequence shown here is derived from an EMBL/GenBank/DDBJ whole genome shotgun (WGS) entry which is preliminary data.</text>
</comment>
<comment type="subunit">
    <text evidence="2">Component of the ER membrane protein complex (EMC).</text>
</comment>
<dbReference type="STRING" id="1664694.A0A0N1GXZ7"/>
<name>A0A0N1GXZ7_9EURO</name>
<dbReference type="RefSeq" id="XP_017995305.1">
    <property type="nucleotide sequence ID" value="XM_018150512.1"/>
</dbReference>
<dbReference type="PANTHER" id="PTHR12760">
    <property type="entry name" value="TETRATRICOPEPTIDE REPEAT PROTEIN"/>
    <property type="match status" value="1"/>
</dbReference>
<comment type="subcellular location">
    <subcellularLocation>
        <location evidence="2">Endoplasmic reticulum membrane</location>
        <topology evidence="2">Peripheral membrane protein</topology>
        <orientation evidence="2">Cytoplasmic side</orientation>
    </subcellularLocation>
</comment>
<dbReference type="AlphaFoldDB" id="A0A0N1GXZ7"/>
<comment type="similarity">
    <text evidence="2">Belongs to the EMC2 family.</text>
</comment>
<dbReference type="EMBL" id="LFJN01000041">
    <property type="protein sequence ID" value="KPI35342.1"/>
    <property type="molecule type" value="Genomic_DNA"/>
</dbReference>
<keyword evidence="1" id="KW-0802">TPR repeat</keyword>
<dbReference type="InterPro" id="IPR039856">
    <property type="entry name" value="EMC2-like"/>
</dbReference>
<proteinExistence type="inferred from homology"/>
<reference evidence="3 4" key="1">
    <citation type="submission" date="2015-06" db="EMBL/GenBank/DDBJ databases">
        <title>Draft genome of the ant-associated black yeast Phialophora attae CBS 131958.</title>
        <authorList>
            <person name="Moreno L.F."/>
            <person name="Stielow B.J."/>
            <person name="de Hoog S."/>
            <person name="Vicente V.A."/>
            <person name="Weiss V.A."/>
            <person name="de Vries M."/>
            <person name="Cruz L.M."/>
            <person name="Souza E.M."/>
        </authorList>
    </citation>
    <scope>NUCLEOTIDE SEQUENCE [LARGE SCALE GENOMIC DNA]</scope>
    <source>
        <strain evidence="3 4">CBS 131958</strain>
    </source>
</reference>
<evidence type="ECO:0000256" key="1">
    <source>
        <dbReference type="ARBA" id="ARBA00022803"/>
    </source>
</evidence>
<organism evidence="3 4">
    <name type="scientific">Cyphellophora attinorum</name>
    <dbReference type="NCBI Taxonomy" id="1664694"/>
    <lineage>
        <taxon>Eukaryota</taxon>
        <taxon>Fungi</taxon>
        <taxon>Dikarya</taxon>
        <taxon>Ascomycota</taxon>
        <taxon>Pezizomycotina</taxon>
        <taxon>Eurotiomycetes</taxon>
        <taxon>Chaetothyriomycetidae</taxon>
        <taxon>Chaetothyriales</taxon>
        <taxon>Cyphellophoraceae</taxon>
        <taxon>Cyphellophora</taxon>
    </lineage>
</organism>
<dbReference type="GeneID" id="28742392"/>
<comment type="function">
    <text evidence="2">Part of the endoplasmic reticulum membrane protein complex (EMC) that enables the energy-independent insertion into endoplasmic reticulum membranes of newly synthesized membrane proteins.</text>
</comment>
<keyword evidence="2" id="KW-0256">Endoplasmic reticulum</keyword>
<evidence type="ECO:0000313" key="4">
    <source>
        <dbReference type="Proteomes" id="UP000038010"/>
    </source>
</evidence>
<dbReference type="VEuPathDB" id="FungiDB:AB675_9934"/>